<evidence type="ECO:0000313" key="2">
    <source>
        <dbReference type="Proteomes" id="UP000588586"/>
    </source>
</evidence>
<organism evidence="1 2">
    <name type="scientific">Knoellia koreensis</name>
    <dbReference type="NCBI Taxonomy" id="2730921"/>
    <lineage>
        <taxon>Bacteria</taxon>
        <taxon>Bacillati</taxon>
        <taxon>Actinomycetota</taxon>
        <taxon>Actinomycetes</taxon>
        <taxon>Micrococcales</taxon>
        <taxon>Intrasporangiaceae</taxon>
        <taxon>Knoellia</taxon>
    </lineage>
</organism>
<protein>
    <recommendedName>
        <fullName evidence="3">ATP/GTP-binding protein</fullName>
    </recommendedName>
</protein>
<sequence length="102" mass="11460">MAAVPRANRRRRDEVPLNLDRAVGGAPRRERYAGGEWFVRRVTGASSQRSYLCPGCQQQIPPGVPHVVAWPADGLGGIDDRRHWHGTCWSARERRQPGGSYR</sequence>
<gene>
    <name evidence="1" type="ORF">HJG52_06765</name>
</gene>
<dbReference type="EMBL" id="JABEPQ010000001">
    <property type="protein sequence ID" value="NNM45706.1"/>
    <property type="molecule type" value="Genomic_DNA"/>
</dbReference>
<name>A0A849H7H3_9MICO</name>
<comment type="caution">
    <text evidence="1">The sequence shown here is derived from an EMBL/GenBank/DDBJ whole genome shotgun (WGS) entry which is preliminary data.</text>
</comment>
<reference evidence="1 2" key="1">
    <citation type="submission" date="2020-04" db="EMBL/GenBank/DDBJ databases">
        <title>Knoellia sp. isolate from air conditioner.</title>
        <authorList>
            <person name="Chea S."/>
            <person name="Kim D.-U."/>
        </authorList>
    </citation>
    <scope>NUCLEOTIDE SEQUENCE [LARGE SCALE GENOMIC DNA]</scope>
    <source>
        <strain evidence="1 2">DB2414S</strain>
    </source>
</reference>
<evidence type="ECO:0008006" key="3">
    <source>
        <dbReference type="Google" id="ProtNLM"/>
    </source>
</evidence>
<dbReference type="Proteomes" id="UP000588586">
    <property type="component" value="Unassembled WGS sequence"/>
</dbReference>
<evidence type="ECO:0000313" key="1">
    <source>
        <dbReference type="EMBL" id="NNM45706.1"/>
    </source>
</evidence>
<accession>A0A849H7H3</accession>
<proteinExistence type="predicted"/>
<keyword evidence="2" id="KW-1185">Reference proteome</keyword>
<dbReference type="AlphaFoldDB" id="A0A849H7H3"/>